<evidence type="ECO:0000256" key="2">
    <source>
        <dbReference type="ARBA" id="ARBA00022692"/>
    </source>
</evidence>
<keyword evidence="2" id="KW-0812">Transmembrane</keyword>
<keyword evidence="5" id="KW-0732">Signal</keyword>
<dbReference type="InterPro" id="IPR006260">
    <property type="entry name" value="TonB/TolA_C"/>
</dbReference>
<dbReference type="NCBIfam" id="TIGR01352">
    <property type="entry name" value="tonB_Cterm"/>
    <property type="match status" value="1"/>
</dbReference>
<evidence type="ECO:0000256" key="4">
    <source>
        <dbReference type="ARBA" id="ARBA00023136"/>
    </source>
</evidence>
<feature type="signal peptide" evidence="5">
    <location>
        <begin position="1"/>
        <end position="18"/>
    </location>
</feature>
<evidence type="ECO:0000313" key="7">
    <source>
        <dbReference type="EMBL" id="TNJ33918.1"/>
    </source>
</evidence>
<name>A0A5C4RSB5_9GAMM</name>
<dbReference type="GO" id="GO:0016020">
    <property type="term" value="C:membrane"/>
    <property type="evidence" value="ECO:0007669"/>
    <property type="project" value="UniProtKB-SubCell"/>
</dbReference>
<gene>
    <name evidence="7" type="ORF">E1B00_11360</name>
</gene>
<organism evidence="7 8">
    <name type="scientific">Arenimonas terrae</name>
    <dbReference type="NCBI Taxonomy" id="2546226"/>
    <lineage>
        <taxon>Bacteria</taxon>
        <taxon>Pseudomonadati</taxon>
        <taxon>Pseudomonadota</taxon>
        <taxon>Gammaproteobacteria</taxon>
        <taxon>Lysobacterales</taxon>
        <taxon>Lysobacteraceae</taxon>
        <taxon>Arenimonas</taxon>
    </lineage>
</organism>
<sequence length="227" mass="24123">MKSYVWVLLLAAAMPAAAQEAVDSIGFGGWVELSAAGEVEKFEPSQRPPLSNALRPIVIKQVRAADFLPAQGAAGPVASRSWLDGRVQMIPNGENVIVRTARLKLGPRVISRAAARYPEALRDTAAELVLVFTVTTAGRAGNFEVLAEPTVDPAFGQAAITALHGWRFDPEQRDGQPVATRMQLWFRFLPEGAPGGAEVAPLPVPEGRPQVAGQDASVELVEVRAGG</sequence>
<dbReference type="AlphaFoldDB" id="A0A5C4RSB5"/>
<keyword evidence="4" id="KW-0472">Membrane</keyword>
<feature type="chain" id="PRO_5022984813" evidence="5">
    <location>
        <begin position="19"/>
        <end position="227"/>
    </location>
</feature>
<evidence type="ECO:0000259" key="6">
    <source>
        <dbReference type="Pfam" id="PF03544"/>
    </source>
</evidence>
<evidence type="ECO:0000313" key="8">
    <source>
        <dbReference type="Proteomes" id="UP000305760"/>
    </source>
</evidence>
<proteinExistence type="predicted"/>
<dbReference type="Proteomes" id="UP000305760">
    <property type="component" value="Unassembled WGS sequence"/>
</dbReference>
<feature type="domain" description="TonB C-terminal" evidence="6">
    <location>
        <begin position="116"/>
        <end position="188"/>
    </location>
</feature>
<dbReference type="InterPro" id="IPR037682">
    <property type="entry name" value="TonB_C"/>
</dbReference>
<dbReference type="OrthoDB" id="5956010at2"/>
<protein>
    <submittedName>
        <fullName evidence="7">TonB family protein</fullName>
    </submittedName>
</protein>
<dbReference type="SUPFAM" id="SSF74653">
    <property type="entry name" value="TolA/TonB C-terminal domain"/>
    <property type="match status" value="1"/>
</dbReference>
<accession>A0A5C4RSB5</accession>
<keyword evidence="3" id="KW-1133">Transmembrane helix</keyword>
<keyword evidence="8" id="KW-1185">Reference proteome</keyword>
<evidence type="ECO:0000256" key="1">
    <source>
        <dbReference type="ARBA" id="ARBA00004167"/>
    </source>
</evidence>
<dbReference type="Gene3D" id="3.30.1150.10">
    <property type="match status" value="1"/>
</dbReference>
<evidence type="ECO:0000256" key="3">
    <source>
        <dbReference type="ARBA" id="ARBA00022989"/>
    </source>
</evidence>
<dbReference type="Pfam" id="PF03544">
    <property type="entry name" value="TonB_C"/>
    <property type="match status" value="1"/>
</dbReference>
<dbReference type="RefSeq" id="WP_139448811.1">
    <property type="nucleotide sequence ID" value="NZ_SMDR01000002.1"/>
</dbReference>
<reference evidence="7 8" key="1">
    <citation type="submission" date="2019-03" db="EMBL/GenBank/DDBJ databases">
        <title>Arenimonas daejeonensis sp. nov., isolated from compost.</title>
        <authorList>
            <person name="Jeon C.O."/>
        </authorList>
    </citation>
    <scope>NUCLEOTIDE SEQUENCE [LARGE SCALE GENOMIC DNA]</scope>
    <source>
        <strain evidence="7 8">R29</strain>
    </source>
</reference>
<evidence type="ECO:0000256" key="5">
    <source>
        <dbReference type="SAM" id="SignalP"/>
    </source>
</evidence>
<comment type="subcellular location">
    <subcellularLocation>
        <location evidence="1">Membrane</location>
        <topology evidence="1">Single-pass membrane protein</topology>
    </subcellularLocation>
</comment>
<dbReference type="GO" id="GO:0055085">
    <property type="term" value="P:transmembrane transport"/>
    <property type="evidence" value="ECO:0007669"/>
    <property type="project" value="InterPro"/>
</dbReference>
<dbReference type="EMBL" id="SMDR01000002">
    <property type="protein sequence ID" value="TNJ33918.1"/>
    <property type="molecule type" value="Genomic_DNA"/>
</dbReference>
<comment type="caution">
    <text evidence="7">The sequence shown here is derived from an EMBL/GenBank/DDBJ whole genome shotgun (WGS) entry which is preliminary data.</text>
</comment>